<protein>
    <submittedName>
        <fullName evidence="1">Uncharacterized protein</fullName>
    </submittedName>
</protein>
<proteinExistence type="predicted"/>
<name>A0A2R4N2P6_CARTR</name>
<reference evidence="1 2" key="1">
    <citation type="submission" date="2018-04" db="EMBL/GenBank/DDBJ databases">
        <title>Genomic insights into metabolic versatility of Carboxydocella thermautotrophica capable of coupling hydrogenogenic CO oxidation with the reduction of Fe(III) minerals in Kamchatka hot springs.</title>
        <authorList>
            <person name="Toshchakov S.V."/>
            <person name="Tepliuk A.V."/>
            <person name="Gavrilov S.N."/>
            <person name="Kublanov I.V."/>
            <person name="Lebedinsky A.V."/>
            <person name="Bonch-Osmolovskaya E.A."/>
            <person name="Rusakov V.S."/>
            <person name="Chistyakova N.I."/>
            <person name="Korzhenkov A."/>
            <person name="Zavarsina D.G."/>
            <person name="Sokolova T.G."/>
        </authorList>
    </citation>
    <scope>NUCLEOTIDE SEQUENCE [LARGE SCALE GENOMIC DNA]</scope>
    <source>
        <strain evidence="1 2">019</strain>
    </source>
</reference>
<dbReference type="AlphaFoldDB" id="A0A2R4N2P6"/>
<evidence type="ECO:0000313" key="1">
    <source>
        <dbReference type="EMBL" id="AVX21364.1"/>
    </source>
</evidence>
<sequence>MRLVKVVASTHRENLAQKVLSGGIVHKLIVKKVS</sequence>
<organism evidence="1 2">
    <name type="scientific">Carboxydocella thermautotrophica</name>
    <dbReference type="NCBI Taxonomy" id="178899"/>
    <lineage>
        <taxon>Bacteria</taxon>
        <taxon>Bacillati</taxon>
        <taxon>Bacillota</taxon>
        <taxon>Clostridia</taxon>
        <taxon>Eubacteriales</taxon>
        <taxon>Clostridiales Family XVI. Incertae Sedis</taxon>
        <taxon>Carboxydocella</taxon>
    </lineage>
</organism>
<evidence type="ECO:0000313" key="2">
    <source>
        <dbReference type="Proteomes" id="UP000241323"/>
    </source>
</evidence>
<keyword evidence="2" id="KW-1185">Reference proteome</keyword>
<gene>
    <name evidence="1" type="ORF">CFE_2221</name>
</gene>
<accession>A0A2R4N2P6</accession>
<dbReference type="KEGG" id="cthm:CFE_2221"/>
<dbReference type="EMBL" id="CP028491">
    <property type="protein sequence ID" value="AVX21364.1"/>
    <property type="molecule type" value="Genomic_DNA"/>
</dbReference>
<dbReference type="Proteomes" id="UP000241323">
    <property type="component" value="Chromosome"/>
</dbReference>